<evidence type="ECO:0000313" key="7">
    <source>
        <dbReference type="Proteomes" id="UP000468638"/>
    </source>
</evidence>
<dbReference type="Gene3D" id="3.40.630.10">
    <property type="entry name" value="Zn peptidases"/>
    <property type="match status" value="2"/>
</dbReference>
<dbReference type="GO" id="GO:0016787">
    <property type="term" value="F:hydrolase activity"/>
    <property type="evidence" value="ECO:0007669"/>
    <property type="project" value="UniProtKB-KW"/>
</dbReference>
<protein>
    <submittedName>
        <fullName evidence="6">YgeY family selenium metabolism-linked hydrolase</fullName>
    </submittedName>
</protein>
<feature type="domain" description="Peptidase M20 dimerisation" evidence="5">
    <location>
        <begin position="176"/>
        <end position="273"/>
    </location>
</feature>
<dbReference type="Gene3D" id="3.30.70.360">
    <property type="match status" value="1"/>
</dbReference>
<gene>
    <name evidence="6" type="ORF">GLW05_12050</name>
</gene>
<dbReference type="InterPro" id="IPR001261">
    <property type="entry name" value="ArgE/DapE_CS"/>
</dbReference>
<reference evidence="6 7" key="1">
    <citation type="submission" date="2019-11" db="EMBL/GenBank/DDBJ databases">
        <title>Genome sequences of 17 halophilic strains isolated from different environments.</title>
        <authorList>
            <person name="Furrow R.E."/>
        </authorList>
    </citation>
    <scope>NUCLEOTIDE SEQUENCE [LARGE SCALE GENOMIC DNA]</scope>
    <source>
        <strain evidence="6 7">22514_16_FS</strain>
    </source>
</reference>
<organism evidence="6 7">
    <name type="scientific">Pontibacillus yanchengensis</name>
    <dbReference type="NCBI Taxonomy" id="462910"/>
    <lineage>
        <taxon>Bacteria</taxon>
        <taxon>Bacillati</taxon>
        <taxon>Bacillota</taxon>
        <taxon>Bacilli</taxon>
        <taxon>Bacillales</taxon>
        <taxon>Bacillaceae</taxon>
        <taxon>Pontibacillus</taxon>
    </lineage>
</organism>
<dbReference type="Pfam" id="PF07687">
    <property type="entry name" value="M20_dimer"/>
    <property type="match status" value="1"/>
</dbReference>
<keyword evidence="4" id="KW-0862">Zinc</keyword>
<dbReference type="InterPro" id="IPR036264">
    <property type="entry name" value="Bact_exopeptidase_dim_dom"/>
</dbReference>
<dbReference type="Proteomes" id="UP000468638">
    <property type="component" value="Unassembled WGS sequence"/>
</dbReference>
<sequence>MVVTIQTDVIDLTQQAVRIQSLSGEEGTVASLLYDEMKKLDYDEVWIDAYGSLIGKIAGEGRGQSVLFDGHIDTVPVNSPEKWTYDPFGAEIVDGKMYGRGTSDMKGAVCAAIVAGGEIGKEVKRTGVRPEGDIYISASVCEETFEGAALEEIVSKVHPDNVVIMEPSDLNISKGQLGRAEIKINAHGRSAHSSTPDAAVNAIHEMNSMISGIMNLESPTHPDLGTGISVVTDIISSPYPGASVIPDQCQITVDRRLLEEESEQSVLRQYDALVPLNKQFTMHVTEAELSCYTGKKRILKRFFPGWLMEEDSPIVQASLSSLQAIEQDPEIVTYQFCTNGSYSAGIAGIPTIGYGPSSASLVHIVDEYIETEQLTKAAEGIHALAMDLTGSLSK</sequence>
<keyword evidence="2" id="KW-0479">Metal-binding</keyword>
<dbReference type="EMBL" id="WMEQ01000008">
    <property type="protein sequence ID" value="MYL34331.1"/>
    <property type="molecule type" value="Genomic_DNA"/>
</dbReference>
<dbReference type="InterPro" id="IPR011650">
    <property type="entry name" value="Peptidase_M20_dimer"/>
</dbReference>
<evidence type="ECO:0000259" key="5">
    <source>
        <dbReference type="Pfam" id="PF07687"/>
    </source>
</evidence>
<dbReference type="InterPro" id="IPR050072">
    <property type="entry name" value="Peptidase_M20A"/>
</dbReference>
<dbReference type="AlphaFoldDB" id="A0A6I5A3K3"/>
<dbReference type="GO" id="GO:0046872">
    <property type="term" value="F:metal ion binding"/>
    <property type="evidence" value="ECO:0007669"/>
    <property type="project" value="UniProtKB-KW"/>
</dbReference>
<dbReference type="Pfam" id="PF01546">
    <property type="entry name" value="Peptidase_M20"/>
    <property type="match status" value="1"/>
</dbReference>
<evidence type="ECO:0000256" key="2">
    <source>
        <dbReference type="ARBA" id="ARBA00022723"/>
    </source>
</evidence>
<evidence type="ECO:0000256" key="3">
    <source>
        <dbReference type="ARBA" id="ARBA00022801"/>
    </source>
</evidence>
<comment type="caution">
    <text evidence="6">The sequence shown here is derived from an EMBL/GenBank/DDBJ whole genome shotgun (WGS) entry which is preliminary data.</text>
</comment>
<dbReference type="SUPFAM" id="SSF55031">
    <property type="entry name" value="Bacterial exopeptidase dimerisation domain"/>
    <property type="match status" value="1"/>
</dbReference>
<proteinExistence type="predicted"/>
<dbReference type="NCBIfam" id="NF009555">
    <property type="entry name" value="PRK13004.1"/>
    <property type="match status" value="1"/>
</dbReference>
<comment type="cofactor">
    <cofactor evidence="1">
        <name>Zn(2+)</name>
        <dbReference type="ChEBI" id="CHEBI:29105"/>
    </cofactor>
</comment>
<evidence type="ECO:0000256" key="4">
    <source>
        <dbReference type="ARBA" id="ARBA00022833"/>
    </source>
</evidence>
<dbReference type="PANTHER" id="PTHR43808">
    <property type="entry name" value="ACETYLORNITHINE DEACETYLASE"/>
    <property type="match status" value="1"/>
</dbReference>
<name>A0A6I5A3K3_9BACI</name>
<dbReference type="InterPro" id="IPR002933">
    <property type="entry name" value="Peptidase_M20"/>
</dbReference>
<dbReference type="SUPFAM" id="SSF53187">
    <property type="entry name" value="Zn-dependent exopeptidases"/>
    <property type="match status" value="1"/>
</dbReference>
<accession>A0A6I5A3K3</accession>
<evidence type="ECO:0000256" key="1">
    <source>
        <dbReference type="ARBA" id="ARBA00001947"/>
    </source>
</evidence>
<evidence type="ECO:0000313" key="6">
    <source>
        <dbReference type="EMBL" id="MYL34331.1"/>
    </source>
</evidence>
<keyword evidence="3 6" id="KW-0378">Hydrolase</keyword>
<dbReference type="PROSITE" id="PS00758">
    <property type="entry name" value="ARGE_DAPE_CPG2_1"/>
    <property type="match status" value="1"/>
</dbReference>